<reference evidence="2" key="1">
    <citation type="submission" date="2022-12" db="EMBL/GenBank/DDBJ databases">
        <authorList>
            <person name="Wang J."/>
        </authorList>
    </citation>
    <scope>NUCLEOTIDE SEQUENCE</scope>
    <source>
        <strain evidence="2">HY-42-06</strain>
    </source>
</reference>
<organism evidence="2 3">
    <name type="scientific">Clostridium ganghwense</name>
    <dbReference type="NCBI Taxonomy" id="312089"/>
    <lineage>
        <taxon>Bacteria</taxon>
        <taxon>Bacillati</taxon>
        <taxon>Bacillota</taxon>
        <taxon>Clostridia</taxon>
        <taxon>Eubacteriales</taxon>
        <taxon>Clostridiaceae</taxon>
        <taxon>Clostridium</taxon>
    </lineage>
</organism>
<keyword evidence="1" id="KW-0175">Coiled coil</keyword>
<keyword evidence="3" id="KW-1185">Reference proteome</keyword>
<feature type="coiled-coil region" evidence="1">
    <location>
        <begin position="143"/>
        <end position="170"/>
    </location>
</feature>
<dbReference type="Proteomes" id="UP001079657">
    <property type="component" value="Unassembled WGS sequence"/>
</dbReference>
<protein>
    <recommendedName>
        <fullName evidence="4">IDEAL domain-containing protein</fullName>
    </recommendedName>
</protein>
<gene>
    <name evidence="2" type="ORF">OXH55_07465</name>
</gene>
<dbReference type="RefSeq" id="WP_268049207.1">
    <property type="nucleotide sequence ID" value="NZ_JAPQES010000002.1"/>
</dbReference>
<evidence type="ECO:0000313" key="3">
    <source>
        <dbReference type="Proteomes" id="UP001079657"/>
    </source>
</evidence>
<evidence type="ECO:0000313" key="2">
    <source>
        <dbReference type="EMBL" id="MCY6370471.1"/>
    </source>
</evidence>
<proteinExistence type="predicted"/>
<name>A0ABT4CQW5_9CLOT</name>
<comment type="caution">
    <text evidence="2">The sequence shown here is derived from an EMBL/GenBank/DDBJ whole genome shotgun (WGS) entry which is preliminary data.</text>
</comment>
<evidence type="ECO:0000256" key="1">
    <source>
        <dbReference type="SAM" id="Coils"/>
    </source>
</evidence>
<evidence type="ECO:0008006" key="4">
    <source>
        <dbReference type="Google" id="ProtNLM"/>
    </source>
</evidence>
<accession>A0ABT4CQW5</accession>
<dbReference type="EMBL" id="JAPQES010000002">
    <property type="protein sequence ID" value="MCY6370471.1"/>
    <property type="molecule type" value="Genomic_DNA"/>
</dbReference>
<sequence length="207" mass="25294">MDIDKLKQKEDKKELDDLLRVKLKTIAKYKFYNFSIIYNEVTEEINTKIKNKKQDFINEFIEYFYKKDFSVETKSNMYTAKYKGLYIILINEDNNMFSLKIPSEKIFYKIQIKEENIFSNMIYCKDILRYKSEDLNTNNYKKIIENIDEIQELEELIKIIQKNINHYKRTLDYFEMIKYIYSIYKSSYVECTTFKALFEIYISENSL</sequence>